<keyword evidence="4" id="KW-0479">Metal-binding</keyword>
<comment type="subcellular location">
    <subcellularLocation>
        <location evidence="1">Cell envelope</location>
    </subcellularLocation>
</comment>
<gene>
    <name evidence="8" type="ORF">JL2886_02005</name>
</gene>
<keyword evidence="9" id="KW-1185">Reference proteome</keyword>
<dbReference type="SUPFAM" id="SSF53807">
    <property type="entry name" value="Helical backbone' metal receptor"/>
    <property type="match status" value="1"/>
</dbReference>
<organism evidence="8 9">
    <name type="scientific">Phaeobacter gallaeciensis</name>
    <dbReference type="NCBI Taxonomy" id="60890"/>
    <lineage>
        <taxon>Bacteria</taxon>
        <taxon>Pseudomonadati</taxon>
        <taxon>Pseudomonadota</taxon>
        <taxon>Alphaproteobacteria</taxon>
        <taxon>Rhodobacterales</taxon>
        <taxon>Roseobacteraceae</taxon>
        <taxon>Phaeobacter</taxon>
    </lineage>
</organism>
<dbReference type="Gene3D" id="3.40.50.1980">
    <property type="entry name" value="Nitrogenase molybdenum iron protein domain"/>
    <property type="match status" value="2"/>
</dbReference>
<evidence type="ECO:0000256" key="3">
    <source>
        <dbReference type="ARBA" id="ARBA00022448"/>
    </source>
</evidence>
<dbReference type="PRINTS" id="PR00690">
    <property type="entry name" value="ADHESNFAMILY"/>
</dbReference>
<dbReference type="PATRIC" id="fig|60890.4.peg.1942"/>
<accession>A0A1B0ZRY8</accession>
<dbReference type="PANTHER" id="PTHR42953">
    <property type="entry name" value="HIGH-AFFINITY ZINC UPTAKE SYSTEM PROTEIN ZNUA-RELATED"/>
    <property type="match status" value="1"/>
</dbReference>
<dbReference type="GO" id="GO:0030313">
    <property type="term" value="C:cell envelope"/>
    <property type="evidence" value="ECO:0007669"/>
    <property type="project" value="UniProtKB-SubCell"/>
</dbReference>
<dbReference type="AlphaFoldDB" id="A0A1B0ZRY8"/>
<dbReference type="GO" id="GO:0007155">
    <property type="term" value="P:cell adhesion"/>
    <property type="evidence" value="ECO:0007669"/>
    <property type="project" value="InterPro"/>
</dbReference>
<dbReference type="Proteomes" id="UP000092565">
    <property type="component" value="Chromosome"/>
</dbReference>
<dbReference type="InterPro" id="IPR050492">
    <property type="entry name" value="Bact_metal-bind_prot9"/>
</dbReference>
<dbReference type="InterPro" id="IPR006129">
    <property type="entry name" value="AdhesinB"/>
</dbReference>
<dbReference type="InterPro" id="IPR006128">
    <property type="entry name" value="Lipoprotein_PsaA-like"/>
</dbReference>
<dbReference type="GO" id="GO:0030001">
    <property type="term" value="P:metal ion transport"/>
    <property type="evidence" value="ECO:0007669"/>
    <property type="project" value="InterPro"/>
</dbReference>
<dbReference type="PANTHER" id="PTHR42953:SF1">
    <property type="entry name" value="METAL-BINDING PROTEIN HI_0362-RELATED"/>
    <property type="match status" value="1"/>
</dbReference>
<evidence type="ECO:0000313" key="8">
    <source>
        <dbReference type="EMBL" id="ANP36899.1"/>
    </source>
</evidence>
<sequence length="325" mass="34941">MRVSLNGLMRLALLLVLPLTLAFAAGRAVAEAPLKIVATTGMIADAARQVGGDAVEVRALMGPGVDPHAYRQTRSDIVAMTRADLVLYHGLYLEAQMESFLHDLSRKRTVVAVAEGLPKDLLRAHDDYENKFDPHVWMTPNLWKRVVMDIAAVLSEARPAEAQTFVANAQAHLADLDRLIAYASKTLETVPENNRVLVTAHDAFGYFGRDFGFEVLGIQGISTQSEAGLNRIGELVDLLVERKISAVFVESSVSDRSMRALIEGAAAQGHEVQIGGELFSDAMGADGSYEGTYLGMLDHNVTTIAGALGADVPERGMDGKLSAGL</sequence>
<evidence type="ECO:0000313" key="9">
    <source>
        <dbReference type="Proteomes" id="UP000092565"/>
    </source>
</evidence>
<evidence type="ECO:0000256" key="4">
    <source>
        <dbReference type="ARBA" id="ARBA00022723"/>
    </source>
</evidence>
<proteinExistence type="inferred from homology"/>
<name>A0A1B0ZRY8_9RHOB</name>
<keyword evidence="3 6" id="KW-0813">Transport</keyword>
<dbReference type="GO" id="GO:0046872">
    <property type="term" value="F:metal ion binding"/>
    <property type="evidence" value="ECO:0007669"/>
    <property type="project" value="UniProtKB-KW"/>
</dbReference>
<dbReference type="Pfam" id="PF01297">
    <property type="entry name" value="ZnuA"/>
    <property type="match status" value="1"/>
</dbReference>
<dbReference type="PRINTS" id="PR00691">
    <property type="entry name" value="ADHESINB"/>
</dbReference>
<protein>
    <submittedName>
        <fullName evidence="8">Manganese transporter</fullName>
    </submittedName>
</protein>
<comment type="similarity">
    <text evidence="2 6">Belongs to the bacterial solute-binding protein 9 family.</text>
</comment>
<dbReference type="RefSeq" id="WP_082996047.1">
    <property type="nucleotide sequence ID" value="NZ_CP015124.1"/>
</dbReference>
<keyword evidence="5 7" id="KW-0732">Signal</keyword>
<evidence type="ECO:0000256" key="5">
    <source>
        <dbReference type="ARBA" id="ARBA00022729"/>
    </source>
</evidence>
<reference evidence="8 9" key="1">
    <citation type="submission" date="2016-04" db="EMBL/GenBank/DDBJ databases">
        <authorList>
            <person name="Evans L.H."/>
            <person name="Alamgir A."/>
            <person name="Owens N."/>
            <person name="Weber N.D."/>
            <person name="Virtaneva K."/>
            <person name="Barbian K."/>
            <person name="Babar A."/>
            <person name="Rosenke K."/>
        </authorList>
    </citation>
    <scope>NUCLEOTIDE SEQUENCE [LARGE SCALE GENOMIC DNA]</scope>
    <source>
        <strain evidence="8 9">JL2886</strain>
    </source>
</reference>
<evidence type="ECO:0000256" key="2">
    <source>
        <dbReference type="ARBA" id="ARBA00011028"/>
    </source>
</evidence>
<evidence type="ECO:0000256" key="6">
    <source>
        <dbReference type="RuleBase" id="RU003512"/>
    </source>
</evidence>
<feature type="signal peptide" evidence="7">
    <location>
        <begin position="1"/>
        <end position="24"/>
    </location>
</feature>
<evidence type="ECO:0000256" key="1">
    <source>
        <dbReference type="ARBA" id="ARBA00004196"/>
    </source>
</evidence>
<feature type="chain" id="PRO_5008518033" evidence="7">
    <location>
        <begin position="25"/>
        <end position="325"/>
    </location>
</feature>
<dbReference type="EMBL" id="CP015124">
    <property type="protein sequence ID" value="ANP36899.1"/>
    <property type="molecule type" value="Genomic_DNA"/>
</dbReference>
<evidence type="ECO:0000256" key="7">
    <source>
        <dbReference type="SAM" id="SignalP"/>
    </source>
</evidence>
<dbReference type="InterPro" id="IPR006127">
    <property type="entry name" value="ZnuA-like"/>
</dbReference>